<organism evidence="3 4">
    <name type="scientific">Rotaria socialis</name>
    <dbReference type="NCBI Taxonomy" id="392032"/>
    <lineage>
        <taxon>Eukaryota</taxon>
        <taxon>Metazoa</taxon>
        <taxon>Spiralia</taxon>
        <taxon>Gnathifera</taxon>
        <taxon>Rotifera</taxon>
        <taxon>Eurotatoria</taxon>
        <taxon>Bdelloidea</taxon>
        <taxon>Philodinida</taxon>
        <taxon>Philodinidae</taxon>
        <taxon>Rotaria</taxon>
    </lineage>
</organism>
<dbReference type="SUPFAM" id="SSF63763">
    <property type="entry name" value="SAND domain-like"/>
    <property type="match status" value="1"/>
</dbReference>
<reference evidence="3" key="1">
    <citation type="submission" date="2021-02" db="EMBL/GenBank/DDBJ databases">
        <authorList>
            <person name="Nowell W R."/>
        </authorList>
    </citation>
    <scope>NUCLEOTIDE SEQUENCE</scope>
</reference>
<dbReference type="EMBL" id="CAJOBQ010001455">
    <property type="protein sequence ID" value="CAF4488829.1"/>
    <property type="molecule type" value="Genomic_DNA"/>
</dbReference>
<dbReference type="Pfam" id="PF08782">
    <property type="entry name" value="c-SKI_SMAD_bind"/>
    <property type="match status" value="1"/>
</dbReference>
<evidence type="ECO:0000259" key="2">
    <source>
        <dbReference type="Pfam" id="PF08782"/>
    </source>
</evidence>
<evidence type="ECO:0000313" key="4">
    <source>
        <dbReference type="Proteomes" id="UP000663862"/>
    </source>
</evidence>
<sequence>MFFLSIKSTIESYLYNGNDNINTTTDNKSLEATDTIEEEVLLVVLDDDDGDDDYEYALLGSPIPQAHVLLNEKPPEQIVSTPVSTAEDSEEKVEIEIKNLLTPLASESKAKLKKTCNPSKISNRSEKLKTQNSEMNSNCTRDKPQRRRKRRLTANSIANNNKDSHTTDNNSASSILSNISFDESPNILTIARMGTIYYCVEDLYAKVFSTLCTFDEYMYLLAKVDGNILKDATLSEKISIEQKDPNLRSLNPSRYHLLAINSFEYLTKLKQLLKKYAKPMDEMIRELSNTKFTPPSGSLVERTTSIPMLAKRNLTNDTDKNHKRVKRFISESQSESRTCFPSDSHDNCNGDSTNETVAFIPRSNSNLEILRKPISVNDQKANRQLQSEQTSNNSLPLNKYQQQNMNWLQAASNASHSIECTSSDTYSMPLIVDVEENVHANAQNIKRTETNSSSSHRQIINHTMLPMPINQSTPSPYSHAHRSSPSCHAPYDPYYRNSYSTLSSSNEKMKELNSSHHDQQSKMISTSYPLSNIHPCSINSNSMSFRRKQNANPILPSAKQVCHLPCCYLPSPCNKTAMPKSISPNEKMTYSNYTTAEAIQSQTVKTPNLPVPTNRKQRQLQSRPYPLLKPAPSRLPTHPQNSFTNEMQTKTNAYHSIPPTVVQNLSTIISPPNTPNGFVSSNARQRNFDIAQALDQHGQSDIDKIPKIVIRHTKTYSNKNVDSMGQLFPTWFREPDYRCIHCFTCDQVFTPQKFIAHVDDEQMANRKPINMTPIQLLPSETLSEFKVGLWNDFCINLSYYTSKLAALKKKEKYDKTIQGISMRQIELLLFMQTTKKTNCITCGTSTEIKQFTWHLLSYNH</sequence>
<proteinExistence type="predicted"/>
<dbReference type="Gene3D" id="3.10.390.10">
    <property type="entry name" value="SAND domain-like"/>
    <property type="match status" value="1"/>
</dbReference>
<feature type="region of interest" description="Disordered" evidence="1">
    <location>
        <begin position="112"/>
        <end position="171"/>
    </location>
</feature>
<name>A0A820UQN3_9BILA</name>
<feature type="compositionally biased region" description="Polar residues" evidence="1">
    <location>
        <begin position="130"/>
        <end position="139"/>
    </location>
</feature>
<accession>A0A820UQN3</accession>
<gene>
    <name evidence="3" type="ORF">TSG867_LOCUS20145</name>
</gene>
<dbReference type="AlphaFoldDB" id="A0A820UQN3"/>
<evidence type="ECO:0000313" key="3">
    <source>
        <dbReference type="EMBL" id="CAF4488829.1"/>
    </source>
</evidence>
<dbReference type="InterPro" id="IPR010919">
    <property type="entry name" value="SAND-like_dom_sf"/>
</dbReference>
<comment type="caution">
    <text evidence="3">The sequence shown here is derived from an EMBL/GenBank/DDBJ whole genome shotgun (WGS) entry which is preliminary data.</text>
</comment>
<feature type="domain" description="c-SKI SMAD4-binding" evidence="2">
    <location>
        <begin position="723"/>
        <end position="762"/>
    </location>
</feature>
<dbReference type="InterPro" id="IPR014890">
    <property type="entry name" value="c-SKI_SMAD4-bd_dom"/>
</dbReference>
<evidence type="ECO:0000256" key="1">
    <source>
        <dbReference type="SAM" id="MobiDB-lite"/>
    </source>
</evidence>
<dbReference type="GO" id="GO:0046332">
    <property type="term" value="F:SMAD binding"/>
    <property type="evidence" value="ECO:0007669"/>
    <property type="project" value="InterPro"/>
</dbReference>
<protein>
    <recommendedName>
        <fullName evidence="2">c-SKI SMAD4-binding domain-containing protein</fullName>
    </recommendedName>
</protein>
<dbReference type="Proteomes" id="UP000663862">
    <property type="component" value="Unassembled WGS sequence"/>
</dbReference>